<evidence type="ECO:0000313" key="2">
    <source>
        <dbReference type="Proteomes" id="UP001062846"/>
    </source>
</evidence>
<reference evidence="1" key="1">
    <citation type="submission" date="2022-02" db="EMBL/GenBank/DDBJ databases">
        <title>Plant Genome Project.</title>
        <authorList>
            <person name="Zhang R.-G."/>
        </authorList>
    </citation>
    <scope>NUCLEOTIDE SEQUENCE</scope>
    <source>
        <strain evidence="1">AT1</strain>
    </source>
</reference>
<evidence type="ECO:0000313" key="1">
    <source>
        <dbReference type="EMBL" id="KAI8535134.1"/>
    </source>
</evidence>
<comment type="caution">
    <text evidence="1">The sequence shown here is derived from an EMBL/GenBank/DDBJ whole genome shotgun (WGS) entry which is preliminary data.</text>
</comment>
<dbReference type="EMBL" id="CM046397">
    <property type="protein sequence ID" value="KAI8535134.1"/>
    <property type="molecule type" value="Genomic_DNA"/>
</dbReference>
<name>A0ACC0M3G5_RHOML</name>
<sequence>MDYPGACAISTTQMAQAIWMLTLFSPVFSILPPHFCTGNFAAPQTHAVSWLDLGVPQDACYIMSVRLGIPHKSPPPPPPCTFSLLCYTGLWFFASSAAVCSKDRVCPAPHHLGGPGVSPNRGSLICWLCKAFSVDCSFVFLRTAGLITMGMVVHVPFLRWDIIRNPSTVSSRVALYVLETAQGEWVSVALTVHGADKGFIYQPFAQFIEEYQDVLNLGHKFETHLKHIFKMLTLEQMVIRMAARTWTIPIQGLHLNIGAFNKFTASLNSQFLNHIMAVMLPTVEFHVNLRFFNVKRPMGYAFCIHDQWVSKKGLYL</sequence>
<accession>A0ACC0M3G5</accession>
<protein>
    <submittedName>
        <fullName evidence="1">Uncharacterized protein</fullName>
    </submittedName>
</protein>
<keyword evidence="2" id="KW-1185">Reference proteome</keyword>
<dbReference type="Proteomes" id="UP001062846">
    <property type="component" value="Chromosome 10"/>
</dbReference>
<organism evidence="1 2">
    <name type="scientific">Rhododendron molle</name>
    <name type="common">Chinese azalea</name>
    <name type="synonym">Azalea mollis</name>
    <dbReference type="NCBI Taxonomy" id="49168"/>
    <lineage>
        <taxon>Eukaryota</taxon>
        <taxon>Viridiplantae</taxon>
        <taxon>Streptophyta</taxon>
        <taxon>Embryophyta</taxon>
        <taxon>Tracheophyta</taxon>
        <taxon>Spermatophyta</taxon>
        <taxon>Magnoliopsida</taxon>
        <taxon>eudicotyledons</taxon>
        <taxon>Gunneridae</taxon>
        <taxon>Pentapetalae</taxon>
        <taxon>asterids</taxon>
        <taxon>Ericales</taxon>
        <taxon>Ericaceae</taxon>
        <taxon>Ericoideae</taxon>
        <taxon>Rhodoreae</taxon>
        <taxon>Rhododendron</taxon>
    </lineage>
</organism>
<gene>
    <name evidence="1" type="ORF">RHMOL_Rhmol10G0151900</name>
</gene>
<proteinExistence type="predicted"/>